<organism evidence="1 2">
    <name type="scientific">Kineococcus halophytocola</name>
    <dbReference type="NCBI Taxonomy" id="3234027"/>
    <lineage>
        <taxon>Bacteria</taxon>
        <taxon>Bacillati</taxon>
        <taxon>Actinomycetota</taxon>
        <taxon>Actinomycetes</taxon>
        <taxon>Kineosporiales</taxon>
        <taxon>Kineosporiaceae</taxon>
        <taxon>Kineococcus</taxon>
    </lineage>
</organism>
<dbReference type="RefSeq" id="WP_370442828.1">
    <property type="nucleotide sequence ID" value="NZ_JBGFTU010000025.1"/>
</dbReference>
<accession>A0ABV4H883</accession>
<gene>
    <name evidence="1" type="ORF">AB2L27_17775</name>
</gene>
<reference evidence="1 2" key="1">
    <citation type="submission" date="2024-07" db="EMBL/GenBank/DDBJ databases">
        <authorList>
            <person name="Thanompreechachai J."/>
            <person name="Duangmal K."/>
        </authorList>
    </citation>
    <scope>NUCLEOTIDE SEQUENCE [LARGE SCALE GENOMIC DNA]</scope>
    <source>
        <strain evidence="1 2">LSe6-4</strain>
    </source>
</reference>
<protein>
    <submittedName>
        <fullName evidence="1">Uncharacterized protein</fullName>
    </submittedName>
</protein>
<name>A0ABV4H883_9ACTN</name>
<evidence type="ECO:0000313" key="1">
    <source>
        <dbReference type="EMBL" id="MEZ0166611.1"/>
    </source>
</evidence>
<proteinExistence type="predicted"/>
<sequence length="112" mass="11371">MTSPALARAVWGTALVTVPRPLLRRLDPAGADDRAVAVARVLGVRHLVQAALTGALPCRPVLLAGAVADAAHGASMLALAGWDPGRRRVALVDAALALGWGAASWAGAGRVR</sequence>
<comment type="caution">
    <text evidence="1">The sequence shown here is derived from an EMBL/GenBank/DDBJ whole genome shotgun (WGS) entry which is preliminary data.</text>
</comment>
<evidence type="ECO:0000313" key="2">
    <source>
        <dbReference type="Proteomes" id="UP001565927"/>
    </source>
</evidence>
<dbReference type="Proteomes" id="UP001565927">
    <property type="component" value="Unassembled WGS sequence"/>
</dbReference>
<keyword evidence="2" id="KW-1185">Reference proteome</keyword>
<dbReference type="EMBL" id="JBGFTU010000025">
    <property type="protein sequence ID" value="MEZ0166611.1"/>
    <property type="molecule type" value="Genomic_DNA"/>
</dbReference>